<organism evidence="2">
    <name type="scientific">bioreactor metagenome</name>
    <dbReference type="NCBI Taxonomy" id="1076179"/>
    <lineage>
        <taxon>unclassified sequences</taxon>
        <taxon>metagenomes</taxon>
        <taxon>ecological metagenomes</taxon>
    </lineage>
</organism>
<feature type="compositionally biased region" description="Low complexity" evidence="1">
    <location>
        <begin position="1"/>
        <end position="19"/>
    </location>
</feature>
<comment type="caution">
    <text evidence="2">The sequence shown here is derived from an EMBL/GenBank/DDBJ whole genome shotgun (WGS) entry which is preliminary data.</text>
</comment>
<evidence type="ECO:0000313" key="2">
    <source>
        <dbReference type="EMBL" id="MPM65926.1"/>
    </source>
</evidence>
<evidence type="ECO:0000256" key="1">
    <source>
        <dbReference type="SAM" id="MobiDB-lite"/>
    </source>
</evidence>
<accession>A0A645BKZ2</accession>
<protein>
    <submittedName>
        <fullName evidence="2">Uncharacterized protein</fullName>
    </submittedName>
</protein>
<proteinExistence type="predicted"/>
<name>A0A645BKZ2_9ZZZZ</name>
<dbReference type="AlphaFoldDB" id="A0A645BKZ2"/>
<dbReference type="EMBL" id="VSSQ01020791">
    <property type="protein sequence ID" value="MPM65926.1"/>
    <property type="molecule type" value="Genomic_DNA"/>
</dbReference>
<feature type="region of interest" description="Disordered" evidence="1">
    <location>
        <begin position="1"/>
        <end position="21"/>
    </location>
</feature>
<sequence length="96" mass="10199">MASATATASNTARAAATASPISQKMERGNQCMRFLGVWEPGAGAWWAECSDGGISQYWQGVGHYRNAAQKSIVAAGWRPRFGRILSHRVSTTGGKG</sequence>
<gene>
    <name evidence="2" type="ORF">SDC9_112830</name>
</gene>
<reference evidence="2" key="1">
    <citation type="submission" date="2019-08" db="EMBL/GenBank/DDBJ databases">
        <authorList>
            <person name="Kucharzyk K."/>
            <person name="Murdoch R.W."/>
            <person name="Higgins S."/>
            <person name="Loffler F."/>
        </authorList>
    </citation>
    <scope>NUCLEOTIDE SEQUENCE</scope>
</reference>